<dbReference type="EMBL" id="NCKW01005730">
    <property type="protein sequence ID" value="POM72489.1"/>
    <property type="molecule type" value="Genomic_DNA"/>
</dbReference>
<accession>A0A2P4Y471</accession>
<gene>
    <name evidence="2" type="ORF">PHPALM_10784</name>
</gene>
<protein>
    <submittedName>
        <fullName evidence="2">Retrovirus-related Pol Polyprotein</fullName>
    </submittedName>
</protein>
<evidence type="ECO:0000313" key="3">
    <source>
        <dbReference type="Proteomes" id="UP000237271"/>
    </source>
</evidence>
<dbReference type="Proteomes" id="UP000237271">
    <property type="component" value="Unassembled WGS sequence"/>
</dbReference>
<evidence type="ECO:0000313" key="2">
    <source>
        <dbReference type="EMBL" id="POM72489.1"/>
    </source>
</evidence>
<evidence type="ECO:0000259" key="1">
    <source>
        <dbReference type="Pfam" id="PF07727"/>
    </source>
</evidence>
<sequence>PSPKYSGSKIQRLKQSGLLWNTAINTYLLSIGFTRSKLDPCLYVRRHEGKLSLLGLYVDDGLVVSEHEAHSDWVMSKLQQRFDIRDLSEANKCLGISIVRRDDGFVLHQRDSIQQLLTDMDMVDYKAAATPMDTTRYSIMRKAVGSLLWISNCTHPDITMAVNYFARFVA</sequence>
<dbReference type="AlphaFoldDB" id="A0A2P4Y471"/>
<feature type="domain" description="Reverse transcriptase Ty1/copia-type" evidence="1">
    <location>
        <begin position="12"/>
        <end position="132"/>
    </location>
</feature>
<dbReference type="OrthoDB" id="1712839at2759"/>
<feature type="non-terminal residue" evidence="2">
    <location>
        <position position="1"/>
    </location>
</feature>
<dbReference type="InterPro" id="IPR013103">
    <property type="entry name" value="RVT_2"/>
</dbReference>
<comment type="caution">
    <text evidence="2">The sequence shown here is derived from an EMBL/GenBank/DDBJ whole genome shotgun (WGS) entry which is preliminary data.</text>
</comment>
<dbReference type="Pfam" id="PF07727">
    <property type="entry name" value="RVT_2"/>
    <property type="match status" value="1"/>
</dbReference>
<keyword evidence="3" id="KW-1185">Reference proteome</keyword>
<reference evidence="2 3" key="1">
    <citation type="journal article" date="2017" name="Genome Biol. Evol.">
        <title>Phytophthora megakarya and P. palmivora, closely related causal agents of cacao black pod rot, underwent increases in genome sizes and gene numbers by different mechanisms.</title>
        <authorList>
            <person name="Ali S.S."/>
            <person name="Shao J."/>
            <person name="Lary D.J."/>
            <person name="Kronmiller B."/>
            <person name="Shen D."/>
            <person name="Strem M.D."/>
            <person name="Amoako-Attah I."/>
            <person name="Akrofi A.Y."/>
            <person name="Begoude B.A."/>
            <person name="Ten Hoopen G.M."/>
            <person name="Coulibaly K."/>
            <person name="Kebe B.I."/>
            <person name="Melnick R.L."/>
            <person name="Guiltinan M.J."/>
            <person name="Tyler B.M."/>
            <person name="Meinhardt L.W."/>
            <person name="Bailey B.A."/>
        </authorList>
    </citation>
    <scope>NUCLEOTIDE SEQUENCE [LARGE SCALE GENOMIC DNA]</scope>
    <source>
        <strain evidence="3">sbr112.9</strain>
    </source>
</reference>
<name>A0A2P4Y471_9STRA</name>
<organism evidence="2 3">
    <name type="scientific">Phytophthora palmivora</name>
    <dbReference type="NCBI Taxonomy" id="4796"/>
    <lineage>
        <taxon>Eukaryota</taxon>
        <taxon>Sar</taxon>
        <taxon>Stramenopiles</taxon>
        <taxon>Oomycota</taxon>
        <taxon>Peronosporomycetes</taxon>
        <taxon>Peronosporales</taxon>
        <taxon>Peronosporaceae</taxon>
        <taxon>Phytophthora</taxon>
    </lineage>
</organism>
<proteinExistence type="predicted"/>